<keyword evidence="3" id="KW-1185">Reference proteome</keyword>
<organism evidence="2 3">
    <name type="scientific">Solanum tuberosum</name>
    <name type="common">Potato</name>
    <dbReference type="NCBI Taxonomy" id="4113"/>
    <lineage>
        <taxon>Eukaryota</taxon>
        <taxon>Viridiplantae</taxon>
        <taxon>Streptophyta</taxon>
        <taxon>Embryophyta</taxon>
        <taxon>Tracheophyta</taxon>
        <taxon>Spermatophyta</taxon>
        <taxon>Magnoliopsida</taxon>
        <taxon>eudicotyledons</taxon>
        <taxon>Gunneridae</taxon>
        <taxon>Pentapetalae</taxon>
        <taxon>asterids</taxon>
        <taxon>lamiids</taxon>
        <taxon>Solanales</taxon>
        <taxon>Solanaceae</taxon>
        <taxon>Solanoideae</taxon>
        <taxon>Solaneae</taxon>
        <taxon>Solanum</taxon>
    </lineage>
</organism>
<feature type="region of interest" description="Disordered" evidence="1">
    <location>
        <begin position="58"/>
        <end position="93"/>
    </location>
</feature>
<accession>A0ABQ7WGE1</accession>
<gene>
    <name evidence="2" type="ORF">KY290_005482</name>
</gene>
<name>A0ABQ7WGE1_SOLTU</name>
<feature type="compositionally biased region" description="Polar residues" evidence="1">
    <location>
        <begin position="58"/>
        <end position="76"/>
    </location>
</feature>
<dbReference type="EMBL" id="JAIVGD010000002">
    <property type="protein sequence ID" value="KAH0779055.1"/>
    <property type="molecule type" value="Genomic_DNA"/>
</dbReference>
<reference evidence="2 3" key="1">
    <citation type="journal article" date="2021" name="bioRxiv">
        <title>Chromosome-scale and haplotype-resolved genome assembly of a tetraploid potato cultivar.</title>
        <authorList>
            <person name="Sun H."/>
            <person name="Jiao W.-B."/>
            <person name="Krause K."/>
            <person name="Campoy J.A."/>
            <person name="Goel M."/>
            <person name="Folz-Donahue K."/>
            <person name="Kukat C."/>
            <person name="Huettel B."/>
            <person name="Schneeberger K."/>
        </authorList>
    </citation>
    <scope>NUCLEOTIDE SEQUENCE [LARGE SCALE GENOMIC DNA]</scope>
    <source>
        <strain evidence="2">SolTubOtavaFocal</strain>
        <tissue evidence="2">Leaves</tissue>
    </source>
</reference>
<sequence>MKNMNVIQGIVPLDLIPGQGTMGTQMAGNTLVFEQKSRRSWADQVEDYLEATIDASSKMTGKNPNLRPNTRRQVVESSIKKRGLTCQMSKERM</sequence>
<dbReference type="Proteomes" id="UP000826656">
    <property type="component" value="Unassembled WGS sequence"/>
</dbReference>
<evidence type="ECO:0000313" key="2">
    <source>
        <dbReference type="EMBL" id="KAH0779055.1"/>
    </source>
</evidence>
<evidence type="ECO:0000256" key="1">
    <source>
        <dbReference type="SAM" id="MobiDB-lite"/>
    </source>
</evidence>
<evidence type="ECO:0000313" key="3">
    <source>
        <dbReference type="Proteomes" id="UP000826656"/>
    </source>
</evidence>
<comment type="caution">
    <text evidence="2">The sequence shown here is derived from an EMBL/GenBank/DDBJ whole genome shotgun (WGS) entry which is preliminary data.</text>
</comment>
<proteinExistence type="predicted"/>
<protein>
    <submittedName>
        <fullName evidence="2">Uncharacterized protein</fullName>
    </submittedName>
</protein>